<evidence type="ECO:0000256" key="10">
    <source>
        <dbReference type="SAM" id="Phobius"/>
    </source>
</evidence>
<dbReference type="Gene3D" id="1.20.1110.10">
    <property type="entry name" value="Calcium-transporting ATPase, transmembrane domain"/>
    <property type="match status" value="1"/>
</dbReference>
<dbReference type="FunFam" id="3.40.50.1000:FF:000001">
    <property type="entry name" value="Phospholipid-transporting ATPase IC"/>
    <property type="match status" value="1"/>
</dbReference>
<dbReference type="Pfam" id="PF08282">
    <property type="entry name" value="Hydrolase_3"/>
    <property type="match status" value="1"/>
</dbReference>
<feature type="transmembrane region" description="Helical" evidence="10">
    <location>
        <begin position="80"/>
        <end position="96"/>
    </location>
</feature>
<comment type="similarity">
    <text evidence="2">Belongs to the cation transport ATPase (P-type) (TC 3.A.3) family. Type IIA subfamily.</text>
</comment>
<dbReference type="STRING" id="329726.AM1_0951"/>
<keyword evidence="7" id="KW-1278">Translocase</keyword>
<feature type="domain" description="Cation-transporting P-type ATPase N-terminal" evidence="11">
    <location>
        <begin position="2"/>
        <end position="76"/>
    </location>
</feature>
<evidence type="ECO:0000256" key="1">
    <source>
        <dbReference type="ARBA" id="ARBA00004651"/>
    </source>
</evidence>
<dbReference type="SUPFAM" id="SSF81660">
    <property type="entry name" value="Metal cation-transporting ATPase, ATP-binding domain N"/>
    <property type="match status" value="1"/>
</dbReference>
<dbReference type="SFLD" id="SFLDF00027">
    <property type="entry name" value="p-type_atpase"/>
    <property type="match status" value="1"/>
</dbReference>
<dbReference type="GO" id="GO:0005524">
    <property type="term" value="F:ATP binding"/>
    <property type="evidence" value="ECO:0007669"/>
    <property type="project" value="UniProtKB-KW"/>
</dbReference>
<dbReference type="GO" id="GO:0005886">
    <property type="term" value="C:plasma membrane"/>
    <property type="evidence" value="ECO:0007669"/>
    <property type="project" value="UniProtKB-SubCell"/>
</dbReference>
<dbReference type="InterPro" id="IPR023298">
    <property type="entry name" value="ATPase_P-typ_TM_dom_sf"/>
</dbReference>
<dbReference type="KEGG" id="amr:AM1_0951"/>
<dbReference type="FunFam" id="3.40.50.1000:FF:000028">
    <property type="entry name" value="Calcium-transporting P-type ATPase, putative"/>
    <property type="match status" value="1"/>
</dbReference>
<evidence type="ECO:0000256" key="4">
    <source>
        <dbReference type="ARBA" id="ARBA00022692"/>
    </source>
</evidence>
<dbReference type="InterPro" id="IPR008250">
    <property type="entry name" value="ATPase_P-typ_transduc_dom_A_sf"/>
</dbReference>
<dbReference type="InterPro" id="IPR044492">
    <property type="entry name" value="P_typ_ATPase_HD_dom"/>
</dbReference>
<dbReference type="GO" id="GO:0016887">
    <property type="term" value="F:ATP hydrolysis activity"/>
    <property type="evidence" value="ECO:0007669"/>
    <property type="project" value="InterPro"/>
</dbReference>
<dbReference type="InterPro" id="IPR036412">
    <property type="entry name" value="HAD-like_sf"/>
</dbReference>
<comment type="subcellular location">
    <subcellularLocation>
        <location evidence="1">Cell membrane</location>
        <topology evidence="1">Multi-pass membrane protein</topology>
    </subcellularLocation>
</comment>
<dbReference type="Gene3D" id="3.40.50.1000">
    <property type="entry name" value="HAD superfamily/HAD-like"/>
    <property type="match status" value="1"/>
</dbReference>
<protein>
    <submittedName>
        <fullName evidence="12">Calcium-transporting ATPase, putative</fullName>
    </submittedName>
</protein>
<keyword evidence="4 10" id="KW-0812">Transmembrane</keyword>
<keyword evidence="13" id="KW-1185">Reference proteome</keyword>
<dbReference type="PRINTS" id="PR00120">
    <property type="entry name" value="HATPASE"/>
</dbReference>
<evidence type="ECO:0000259" key="11">
    <source>
        <dbReference type="SMART" id="SM00831"/>
    </source>
</evidence>
<sequence length="910" mass="99875">MEWYQLHPEDVLHHLDTSLDQGLSQTEVTNRQQTHGLNELIEQDRESPWQMLWKQLTATMVLILIVAAVLSGLLGDIKDALAIFAIVIFNAGLGFFQDYQAEQAIAALKKLAVPSVRVRRQNSWQEVGAQSLVPGDIIAIEAGNLVPADCRVVDSASLRIQEASLTGESEPVDKIRDALGNQCPLAERHNMVYMGTAVTYGRGQAVVIDTGMKTELGQIAAAIQTAKPSPTLLQQRLDQFGQQLAIAITILILIIFLIGLLQGENLRFMFLTAVSLGVAAVPEGLPAIVTIALALGAQRMLKHQALIRKLPAVETLGSVTVICSDKTGTLTENRMTVTDLVFADTEITLPTAAIPLTPEHPPHPCVQHLQPHQQSALDVMLTGLALCNDACLELDPEHPDHYRLLGDPTETALLTVSAQLGPWPPQFRQDLPRHQELPFDANRKLMSTVHPFKAMPCLEALAQQAPAPLSSLNLMFTKGALDRLLDLSSHIWSADRIEPLSETKRHEIFQIHDRLAAEGKRILGIALRWLPQSSNGLSPQNLEQDLVLMGLVAMIDPPRPEAKDAVFLCQTAGIRPVMITGDHPITANAIAQQLKISSRPPLTGQDLTQLNEAQLSESVQQVSIYARVSPQHKLAIVRTLQQQGQIVAMTGDGINDAPALKQADIGVAMGITGTDVAKQAADMILLNDDFSTIVAAVREGRVIYDNIRKFIKYTLSGNCGELWVILMAPLVGMPIPLLPLQILWINLLADGLLAIGLSVEPAERNIMRRSPYSPTENLFSRGVGRDIAWIGLWLGCLFLGVGYWGWQLDLAQWQTFIFTTLAFSRIFLVQAIRGEQESFFKMGVLSNKPLLGSVILTTGLQLLVLYNPMFQKIFETQPLSVVELLLCLGVASLGFLAVELQKWGLRQKKR</sequence>
<dbReference type="SMART" id="SM00831">
    <property type="entry name" value="Cation_ATPase_N"/>
    <property type="match status" value="1"/>
</dbReference>
<keyword evidence="9 10" id="KW-0472">Membrane</keyword>
<dbReference type="InterPro" id="IPR023299">
    <property type="entry name" value="ATPase_P-typ_cyto_dom_N"/>
</dbReference>
<dbReference type="InterPro" id="IPR006068">
    <property type="entry name" value="ATPase_P-typ_cation-transptr_C"/>
</dbReference>
<evidence type="ECO:0000256" key="8">
    <source>
        <dbReference type="ARBA" id="ARBA00022989"/>
    </source>
</evidence>
<keyword evidence="5" id="KW-0547">Nucleotide-binding</keyword>
<feature type="transmembrane region" description="Helical" evidence="10">
    <location>
        <begin position="268"/>
        <end position="295"/>
    </location>
</feature>
<dbReference type="eggNOG" id="COG0474">
    <property type="taxonomic scope" value="Bacteria"/>
</dbReference>
<dbReference type="InterPro" id="IPR004014">
    <property type="entry name" value="ATPase_P-typ_cation-transptr_N"/>
</dbReference>
<feature type="transmembrane region" description="Helical" evidence="10">
    <location>
        <begin position="244"/>
        <end position="262"/>
    </location>
</feature>
<evidence type="ECO:0000256" key="5">
    <source>
        <dbReference type="ARBA" id="ARBA00022741"/>
    </source>
</evidence>
<dbReference type="SFLD" id="SFLDG00002">
    <property type="entry name" value="C1.7:_P-type_atpase_like"/>
    <property type="match status" value="1"/>
</dbReference>
<evidence type="ECO:0000256" key="7">
    <source>
        <dbReference type="ARBA" id="ARBA00022967"/>
    </source>
</evidence>
<feature type="transmembrane region" description="Helical" evidence="10">
    <location>
        <begin position="881"/>
        <end position="900"/>
    </location>
</feature>
<evidence type="ECO:0000313" key="12">
    <source>
        <dbReference type="EMBL" id="ABW25993.1"/>
    </source>
</evidence>
<evidence type="ECO:0000256" key="3">
    <source>
        <dbReference type="ARBA" id="ARBA00022475"/>
    </source>
</evidence>
<dbReference type="InterPro" id="IPR001757">
    <property type="entry name" value="P_typ_ATPase"/>
</dbReference>
<dbReference type="NCBIfam" id="TIGR01494">
    <property type="entry name" value="ATPase_P-type"/>
    <property type="match status" value="3"/>
</dbReference>
<evidence type="ECO:0000256" key="6">
    <source>
        <dbReference type="ARBA" id="ARBA00022840"/>
    </source>
</evidence>
<dbReference type="SFLD" id="SFLDS00003">
    <property type="entry name" value="Haloacid_Dehalogenase"/>
    <property type="match status" value="1"/>
</dbReference>
<dbReference type="Pfam" id="PF00689">
    <property type="entry name" value="Cation_ATPase_C"/>
    <property type="match status" value="1"/>
</dbReference>
<dbReference type="Proteomes" id="UP000000268">
    <property type="component" value="Chromosome"/>
</dbReference>
<dbReference type="PANTHER" id="PTHR43294">
    <property type="entry name" value="SODIUM/POTASSIUM-TRANSPORTING ATPASE SUBUNIT ALPHA"/>
    <property type="match status" value="1"/>
</dbReference>
<accession>B0BZR7</accession>
<keyword evidence="6" id="KW-0067">ATP-binding</keyword>
<feature type="transmembrane region" description="Helical" evidence="10">
    <location>
        <begin position="787"/>
        <end position="806"/>
    </location>
</feature>
<feature type="transmembrane region" description="Helical" evidence="10">
    <location>
        <begin position="56"/>
        <end position="74"/>
    </location>
</feature>
<dbReference type="Pfam" id="PF13246">
    <property type="entry name" value="Cation_ATPase"/>
    <property type="match status" value="1"/>
</dbReference>
<keyword evidence="8 10" id="KW-1133">Transmembrane helix</keyword>
<evidence type="ECO:0000256" key="2">
    <source>
        <dbReference type="ARBA" id="ARBA00005675"/>
    </source>
</evidence>
<dbReference type="PROSITE" id="PS00154">
    <property type="entry name" value="ATPASE_E1_E2"/>
    <property type="match status" value="1"/>
</dbReference>
<keyword evidence="3" id="KW-1003">Cell membrane</keyword>
<dbReference type="EMBL" id="CP000828">
    <property type="protein sequence ID" value="ABW25993.1"/>
    <property type="molecule type" value="Genomic_DNA"/>
</dbReference>
<dbReference type="InterPro" id="IPR050510">
    <property type="entry name" value="Cation_transp_ATPase_P-type"/>
</dbReference>
<dbReference type="InterPro" id="IPR023214">
    <property type="entry name" value="HAD_sf"/>
</dbReference>
<dbReference type="HOGENOM" id="CLU_002360_4_1_3"/>
<feature type="transmembrane region" description="Helical" evidence="10">
    <location>
        <begin position="737"/>
        <end position="759"/>
    </location>
</feature>
<dbReference type="SUPFAM" id="SSF56784">
    <property type="entry name" value="HAD-like"/>
    <property type="match status" value="1"/>
</dbReference>
<dbReference type="SUPFAM" id="SSF81653">
    <property type="entry name" value="Calcium ATPase, transduction domain A"/>
    <property type="match status" value="1"/>
</dbReference>
<feature type="transmembrane region" description="Helical" evidence="10">
    <location>
        <begin position="850"/>
        <end position="869"/>
    </location>
</feature>
<dbReference type="OrthoDB" id="499468at2"/>
<dbReference type="RefSeq" id="WP_012161558.1">
    <property type="nucleotide sequence ID" value="NC_009925.1"/>
</dbReference>
<name>B0BZR7_ACAM1</name>
<dbReference type="InterPro" id="IPR018303">
    <property type="entry name" value="ATPase_P-typ_P_site"/>
</dbReference>
<dbReference type="Pfam" id="PF00690">
    <property type="entry name" value="Cation_ATPase_N"/>
    <property type="match status" value="1"/>
</dbReference>
<dbReference type="Gene3D" id="2.70.150.10">
    <property type="entry name" value="Calcium-transporting ATPase, cytoplasmic transduction domain A"/>
    <property type="match status" value="1"/>
</dbReference>
<evidence type="ECO:0000256" key="9">
    <source>
        <dbReference type="ARBA" id="ARBA00023136"/>
    </source>
</evidence>
<feature type="transmembrane region" description="Helical" evidence="10">
    <location>
        <begin position="812"/>
        <end position="829"/>
    </location>
</feature>
<dbReference type="SUPFAM" id="SSF81665">
    <property type="entry name" value="Calcium ATPase, transmembrane domain M"/>
    <property type="match status" value="1"/>
</dbReference>
<dbReference type="Gene3D" id="3.40.1110.10">
    <property type="entry name" value="Calcium-transporting ATPase, cytoplasmic domain N"/>
    <property type="match status" value="1"/>
</dbReference>
<dbReference type="InterPro" id="IPR059000">
    <property type="entry name" value="ATPase_P-type_domA"/>
</dbReference>
<proteinExistence type="inferred from homology"/>
<organism evidence="12 13">
    <name type="scientific">Acaryochloris marina (strain MBIC 11017)</name>
    <dbReference type="NCBI Taxonomy" id="329726"/>
    <lineage>
        <taxon>Bacteria</taxon>
        <taxon>Bacillati</taxon>
        <taxon>Cyanobacteriota</taxon>
        <taxon>Cyanophyceae</taxon>
        <taxon>Acaryochloridales</taxon>
        <taxon>Acaryochloridaceae</taxon>
        <taxon>Acaryochloris</taxon>
    </lineage>
</organism>
<dbReference type="PANTHER" id="PTHR43294:SF21">
    <property type="entry name" value="CATION TRANSPORTING ATPASE"/>
    <property type="match status" value="1"/>
</dbReference>
<reference evidence="12 13" key="1">
    <citation type="journal article" date="2008" name="Proc. Natl. Acad. Sci. U.S.A.">
        <title>Niche adaptation and genome expansion in the chlorophyll d-producing cyanobacterium Acaryochloris marina.</title>
        <authorList>
            <person name="Swingley W.D."/>
            <person name="Chen M."/>
            <person name="Cheung P.C."/>
            <person name="Conrad A.L."/>
            <person name="Dejesa L.C."/>
            <person name="Hao J."/>
            <person name="Honchak B.M."/>
            <person name="Karbach L.E."/>
            <person name="Kurdoglu A."/>
            <person name="Lahiri S."/>
            <person name="Mastrian S.D."/>
            <person name="Miyashita H."/>
            <person name="Page L."/>
            <person name="Ramakrishna P."/>
            <person name="Satoh S."/>
            <person name="Sattley W.M."/>
            <person name="Shimada Y."/>
            <person name="Taylor H.L."/>
            <person name="Tomo T."/>
            <person name="Tsuchiya T."/>
            <person name="Wang Z.T."/>
            <person name="Raymond J."/>
            <person name="Mimuro M."/>
            <person name="Blankenship R.E."/>
            <person name="Touchman J.W."/>
        </authorList>
    </citation>
    <scope>NUCLEOTIDE SEQUENCE [LARGE SCALE GENOMIC DNA]</scope>
    <source>
        <strain evidence="13">MBIC 11017</strain>
    </source>
</reference>
<evidence type="ECO:0000313" key="13">
    <source>
        <dbReference type="Proteomes" id="UP000000268"/>
    </source>
</evidence>
<dbReference type="AlphaFoldDB" id="B0BZR7"/>
<dbReference type="PRINTS" id="PR00119">
    <property type="entry name" value="CATATPASE"/>
</dbReference>
<gene>
    <name evidence="12" type="ordered locus">AM1_0951</name>
</gene>
<dbReference type="Pfam" id="PF00122">
    <property type="entry name" value="E1-E2_ATPase"/>
    <property type="match status" value="1"/>
</dbReference>